<keyword evidence="2" id="KW-0812">Transmembrane</keyword>
<dbReference type="PANTHER" id="PTHR33133">
    <property type="entry name" value="OS08G0107100 PROTEIN-RELATED"/>
    <property type="match status" value="1"/>
</dbReference>
<comment type="caution">
    <text evidence="3">The sequence shown here is derived from an EMBL/GenBank/DDBJ whole genome shotgun (WGS) entry which is preliminary data.</text>
</comment>
<keyword evidence="2" id="KW-0472">Membrane</keyword>
<proteinExistence type="predicted"/>
<gene>
    <name evidence="3" type="primary">gb00146</name>
    <name evidence="3" type="ORF">PR202_gb00146</name>
</gene>
<sequence>MLMVTGAVQSPDRIPRWSDSPSVQTEHSRRRRRELIPSGQFRHATSRPLRPHGLAALAPPSTPPPHPVPWQPAAEPDPPPHSPGRTSSQARPPPPAASSPRTRAPLPRAPPPSSCSPSRPPPPRPPFPAPPLPQFLLLPRRTLGLPLVPTLGQSAIEPPTRAPPAARPRCAAPLPRRLRGRGRQRARGLLRPPPSVSPPRSAPSPPHPSSASPSHSSPPAPLLLVPLLPLPSSPHLGAGLAALGFVLLSPFWSLAGAAAVVESTAGLNPLRRSCRLLSGARLAALFAFLVFAAGVGVTLWGFGGVATAGTYDAAAGWAGTAPVVVKAVVGTALLALLMLYGMVANVVLYMHCRALHGELTGEIYNEFADMYVFLPFDDGKNRHVVSVVTVWP</sequence>
<feature type="compositionally biased region" description="Pro residues" evidence="1">
    <location>
        <begin position="60"/>
        <end position="82"/>
    </location>
</feature>
<evidence type="ECO:0000256" key="1">
    <source>
        <dbReference type="SAM" id="MobiDB-lite"/>
    </source>
</evidence>
<name>A0AAV5DSV8_ELECO</name>
<evidence type="ECO:0000256" key="2">
    <source>
        <dbReference type="SAM" id="Phobius"/>
    </source>
</evidence>
<organism evidence="3 4">
    <name type="scientific">Eleusine coracana subsp. coracana</name>
    <dbReference type="NCBI Taxonomy" id="191504"/>
    <lineage>
        <taxon>Eukaryota</taxon>
        <taxon>Viridiplantae</taxon>
        <taxon>Streptophyta</taxon>
        <taxon>Embryophyta</taxon>
        <taxon>Tracheophyta</taxon>
        <taxon>Spermatophyta</taxon>
        <taxon>Magnoliopsida</taxon>
        <taxon>Liliopsida</taxon>
        <taxon>Poales</taxon>
        <taxon>Poaceae</taxon>
        <taxon>PACMAD clade</taxon>
        <taxon>Chloridoideae</taxon>
        <taxon>Cynodonteae</taxon>
        <taxon>Eleusininae</taxon>
        <taxon>Eleusine</taxon>
    </lineage>
</organism>
<dbReference type="Proteomes" id="UP001054889">
    <property type="component" value="Unassembled WGS sequence"/>
</dbReference>
<feature type="compositionally biased region" description="Basic residues" evidence="1">
    <location>
        <begin position="176"/>
        <end position="188"/>
    </location>
</feature>
<feature type="transmembrane region" description="Helical" evidence="2">
    <location>
        <begin position="282"/>
        <end position="303"/>
    </location>
</feature>
<keyword evidence="4" id="KW-1185">Reference proteome</keyword>
<feature type="compositionally biased region" description="Pro residues" evidence="1">
    <location>
        <begin position="191"/>
        <end position="208"/>
    </location>
</feature>
<keyword evidence="2" id="KW-1133">Transmembrane helix</keyword>
<reference evidence="3" key="1">
    <citation type="journal article" date="2018" name="DNA Res.">
        <title>Multiple hybrid de novo genome assembly of finger millet, an orphan allotetraploid crop.</title>
        <authorList>
            <person name="Hatakeyama M."/>
            <person name="Aluri S."/>
            <person name="Balachadran M.T."/>
            <person name="Sivarajan S.R."/>
            <person name="Patrignani A."/>
            <person name="Gruter S."/>
            <person name="Poveda L."/>
            <person name="Shimizu-Inatsugi R."/>
            <person name="Baeten J."/>
            <person name="Francoijs K.J."/>
            <person name="Nataraja K.N."/>
            <person name="Reddy Y.A.N."/>
            <person name="Phadnis S."/>
            <person name="Ravikumar R.L."/>
            <person name="Schlapbach R."/>
            <person name="Sreeman S.M."/>
            <person name="Shimizu K.K."/>
        </authorList>
    </citation>
    <scope>NUCLEOTIDE SEQUENCE</scope>
</reference>
<feature type="region of interest" description="Disordered" evidence="1">
    <location>
        <begin position="1"/>
        <end position="134"/>
    </location>
</feature>
<dbReference type="PRINTS" id="PR01217">
    <property type="entry name" value="PRICHEXTENSN"/>
</dbReference>
<dbReference type="PANTHER" id="PTHR33133:SF7">
    <property type="entry name" value="F26K24.10 PROTEIN-RELATED"/>
    <property type="match status" value="1"/>
</dbReference>
<protein>
    <submittedName>
        <fullName evidence="3">Uncharacterized protein</fullName>
    </submittedName>
</protein>
<feature type="transmembrane region" description="Helical" evidence="2">
    <location>
        <begin position="323"/>
        <end position="348"/>
    </location>
</feature>
<dbReference type="AlphaFoldDB" id="A0AAV5DSV8"/>
<evidence type="ECO:0000313" key="4">
    <source>
        <dbReference type="Proteomes" id="UP001054889"/>
    </source>
</evidence>
<feature type="transmembrane region" description="Helical" evidence="2">
    <location>
        <begin position="236"/>
        <end position="261"/>
    </location>
</feature>
<dbReference type="EMBL" id="BQKI01000071">
    <property type="protein sequence ID" value="GJN13441.1"/>
    <property type="molecule type" value="Genomic_DNA"/>
</dbReference>
<feature type="compositionally biased region" description="Pro residues" evidence="1">
    <location>
        <begin position="107"/>
        <end position="133"/>
    </location>
</feature>
<reference evidence="3" key="2">
    <citation type="submission" date="2021-12" db="EMBL/GenBank/DDBJ databases">
        <title>Resequencing data analysis of finger millet.</title>
        <authorList>
            <person name="Hatakeyama M."/>
            <person name="Aluri S."/>
            <person name="Balachadran M.T."/>
            <person name="Sivarajan S.R."/>
            <person name="Poveda L."/>
            <person name="Shimizu-Inatsugi R."/>
            <person name="Schlapbach R."/>
            <person name="Sreeman S.M."/>
            <person name="Shimizu K.K."/>
        </authorList>
    </citation>
    <scope>NUCLEOTIDE SEQUENCE</scope>
</reference>
<accession>A0AAV5DSV8</accession>
<feature type="region of interest" description="Disordered" evidence="1">
    <location>
        <begin position="150"/>
        <end position="217"/>
    </location>
</feature>
<evidence type="ECO:0000313" key="3">
    <source>
        <dbReference type="EMBL" id="GJN13441.1"/>
    </source>
</evidence>